<organism evidence="1 2">
    <name type="scientific">Portunus trituberculatus</name>
    <name type="common">Swimming crab</name>
    <name type="synonym">Neptunus trituberculatus</name>
    <dbReference type="NCBI Taxonomy" id="210409"/>
    <lineage>
        <taxon>Eukaryota</taxon>
        <taxon>Metazoa</taxon>
        <taxon>Ecdysozoa</taxon>
        <taxon>Arthropoda</taxon>
        <taxon>Crustacea</taxon>
        <taxon>Multicrustacea</taxon>
        <taxon>Malacostraca</taxon>
        <taxon>Eumalacostraca</taxon>
        <taxon>Eucarida</taxon>
        <taxon>Decapoda</taxon>
        <taxon>Pleocyemata</taxon>
        <taxon>Brachyura</taxon>
        <taxon>Eubrachyura</taxon>
        <taxon>Portunoidea</taxon>
        <taxon>Portunidae</taxon>
        <taxon>Portuninae</taxon>
        <taxon>Portunus</taxon>
    </lineage>
</organism>
<proteinExistence type="predicted"/>
<dbReference type="AlphaFoldDB" id="A0A5B7J036"/>
<evidence type="ECO:0000313" key="2">
    <source>
        <dbReference type="Proteomes" id="UP000324222"/>
    </source>
</evidence>
<sequence length="50" mass="5840">MRYISVICNMSRKSCIVFCRHPAGTRHWPGGHGVHNVWRLRDHQLGAVWL</sequence>
<comment type="caution">
    <text evidence="1">The sequence shown here is derived from an EMBL/GenBank/DDBJ whole genome shotgun (WGS) entry which is preliminary data.</text>
</comment>
<dbReference type="EMBL" id="VSRR010075862">
    <property type="protein sequence ID" value="MPC87863.1"/>
    <property type="molecule type" value="Genomic_DNA"/>
</dbReference>
<protein>
    <submittedName>
        <fullName evidence="1">Uncharacterized protein</fullName>
    </submittedName>
</protein>
<dbReference type="Proteomes" id="UP000324222">
    <property type="component" value="Unassembled WGS sequence"/>
</dbReference>
<keyword evidence="2" id="KW-1185">Reference proteome</keyword>
<evidence type="ECO:0000313" key="1">
    <source>
        <dbReference type="EMBL" id="MPC87863.1"/>
    </source>
</evidence>
<reference evidence="1 2" key="1">
    <citation type="submission" date="2019-05" db="EMBL/GenBank/DDBJ databases">
        <title>Another draft genome of Portunus trituberculatus and its Hox gene families provides insights of decapod evolution.</title>
        <authorList>
            <person name="Jeong J.-H."/>
            <person name="Song I."/>
            <person name="Kim S."/>
            <person name="Choi T."/>
            <person name="Kim D."/>
            <person name="Ryu S."/>
            <person name="Kim W."/>
        </authorList>
    </citation>
    <scope>NUCLEOTIDE SEQUENCE [LARGE SCALE GENOMIC DNA]</scope>
    <source>
        <tissue evidence="1">Muscle</tissue>
    </source>
</reference>
<accession>A0A5B7J036</accession>
<name>A0A5B7J036_PORTR</name>
<gene>
    <name evidence="1" type="ORF">E2C01_082743</name>
</gene>